<dbReference type="InterPro" id="IPR036249">
    <property type="entry name" value="Thioredoxin-like_sf"/>
</dbReference>
<dbReference type="InterPro" id="IPR004046">
    <property type="entry name" value="GST_C"/>
</dbReference>
<dbReference type="AlphaFoldDB" id="A0A395RPI1"/>
<reference evidence="4 5" key="1">
    <citation type="journal article" date="2018" name="PLoS Pathog.">
        <title>Evolution of structural diversity of trichothecenes, a family of toxins produced by plant pathogenic and entomopathogenic fungi.</title>
        <authorList>
            <person name="Proctor R.H."/>
            <person name="McCormick S.P."/>
            <person name="Kim H.S."/>
            <person name="Cardoza R.E."/>
            <person name="Stanley A.M."/>
            <person name="Lindo L."/>
            <person name="Kelly A."/>
            <person name="Brown D.W."/>
            <person name="Lee T."/>
            <person name="Vaughan M.M."/>
            <person name="Alexander N.J."/>
            <person name="Busman M."/>
            <person name="Gutierrez S."/>
        </authorList>
    </citation>
    <scope>NUCLEOTIDE SEQUENCE [LARGE SCALE GENOMIC DNA]</scope>
    <source>
        <strain evidence="4 5">NRRL 20695</strain>
    </source>
</reference>
<feature type="domain" description="GST N-terminal" evidence="2">
    <location>
        <begin position="8"/>
        <end position="89"/>
    </location>
</feature>
<dbReference type="Gene3D" id="3.40.30.10">
    <property type="entry name" value="Glutaredoxin"/>
    <property type="match status" value="1"/>
</dbReference>
<feature type="domain" description="GST C-terminal" evidence="3">
    <location>
        <begin position="112"/>
        <end position="234"/>
    </location>
</feature>
<dbReference type="Pfam" id="PF00043">
    <property type="entry name" value="GST_C"/>
    <property type="match status" value="1"/>
</dbReference>
<organism evidence="4 5">
    <name type="scientific">Fusarium longipes</name>
    <dbReference type="NCBI Taxonomy" id="694270"/>
    <lineage>
        <taxon>Eukaryota</taxon>
        <taxon>Fungi</taxon>
        <taxon>Dikarya</taxon>
        <taxon>Ascomycota</taxon>
        <taxon>Pezizomycotina</taxon>
        <taxon>Sordariomycetes</taxon>
        <taxon>Hypocreomycetidae</taxon>
        <taxon>Hypocreales</taxon>
        <taxon>Nectriaceae</taxon>
        <taxon>Fusarium</taxon>
    </lineage>
</organism>
<dbReference type="SUPFAM" id="SSF47616">
    <property type="entry name" value="GST C-terminal domain-like"/>
    <property type="match status" value="1"/>
</dbReference>
<gene>
    <name evidence="4" type="ORF">FLONG3_10455</name>
</gene>
<dbReference type="PANTHER" id="PTHR44051">
    <property type="entry name" value="GLUTATHIONE S-TRANSFERASE-RELATED"/>
    <property type="match status" value="1"/>
</dbReference>
<keyword evidence="5" id="KW-1185">Reference proteome</keyword>
<dbReference type="OrthoDB" id="2309723at2759"/>
<evidence type="ECO:0000256" key="1">
    <source>
        <dbReference type="ARBA" id="ARBA00007409"/>
    </source>
</evidence>
<dbReference type="Proteomes" id="UP000266234">
    <property type="component" value="Unassembled WGS sequence"/>
</dbReference>
<dbReference type="STRING" id="694270.A0A395RPI1"/>
<dbReference type="PROSITE" id="PS50404">
    <property type="entry name" value="GST_NTER"/>
    <property type="match status" value="1"/>
</dbReference>
<sequence>MDETQQPLKPRLIYLSHSPSTQAVLWLLEELGIDYDITLIDRPLKARAVGLKDTHVQGHAPQLILPDGRIITQMSACMLHLILTYDTKQAFHKTDVEYRVREDYLVSLATADLIARLGVKHLFMVLGGIMPFPISPLFKTIGYGLDKIYLDEDVNNALHVVEIELQGRDWVMGGDAPSRADMALKIALDMAVHPKLIEMDKWPRVKAWYDRCEARPAWKRSLNKGIGYQLDWKARVPKSSSWTWPAVALIGSAVVYQVATKWV</sequence>
<dbReference type="PROSITE" id="PS50405">
    <property type="entry name" value="GST_CTER"/>
    <property type="match status" value="1"/>
</dbReference>
<dbReference type="Gene3D" id="1.20.1050.10">
    <property type="match status" value="1"/>
</dbReference>
<dbReference type="Pfam" id="PF13409">
    <property type="entry name" value="GST_N_2"/>
    <property type="match status" value="1"/>
</dbReference>
<comment type="caution">
    <text evidence="4">The sequence shown here is derived from an EMBL/GenBank/DDBJ whole genome shotgun (WGS) entry which is preliminary data.</text>
</comment>
<accession>A0A395RPI1</accession>
<dbReference type="SUPFAM" id="SSF52833">
    <property type="entry name" value="Thioredoxin-like"/>
    <property type="match status" value="1"/>
</dbReference>
<comment type="similarity">
    <text evidence="1">Belongs to the GST superfamily.</text>
</comment>
<dbReference type="EMBL" id="PXOG01000306">
    <property type="protein sequence ID" value="RGP61669.1"/>
    <property type="molecule type" value="Genomic_DNA"/>
</dbReference>
<dbReference type="InterPro" id="IPR036282">
    <property type="entry name" value="Glutathione-S-Trfase_C_sf"/>
</dbReference>
<dbReference type="GO" id="GO:0016740">
    <property type="term" value="F:transferase activity"/>
    <property type="evidence" value="ECO:0007669"/>
    <property type="project" value="UniProtKB-KW"/>
</dbReference>
<proteinExistence type="inferred from homology"/>
<evidence type="ECO:0000313" key="5">
    <source>
        <dbReference type="Proteomes" id="UP000266234"/>
    </source>
</evidence>
<dbReference type="InterPro" id="IPR010987">
    <property type="entry name" value="Glutathione-S-Trfase_C-like"/>
</dbReference>
<keyword evidence="4" id="KW-0808">Transferase</keyword>
<evidence type="ECO:0000259" key="3">
    <source>
        <dbReference type="PROSITE" id="PS50405"/>
    </source>
</evidence>
<evidence type="ECO:0000313" key="4">
    <source>
        <dbReference type="EMBL" id="RGP61669.1"/>
    </source>
</evidence>
<dbReference type="CDD" id="cd00570">
    <property type="entry name" value="GST_N_family"/>
    <property type="match status" value="1"/>
</dbReference>
<protein>
    <submittedName>
        <fullName evidence="4">Glutathione s-transferase</fullName>
    </submittedName>
</protein>
<dbReference type="PANTHER" id="PTHR44051:SF9">
    <property type="entry name" value="GLUTATHIONE S-TRANSFERASE 1"/>
    <property type="match status" value="1"/>
</dbReference>
<name>A0A395RPI1_9HYPO</name>
<dbReference type="InterPro" id="IPR004045">
    <property type="entry name" value="Glutathione_S-Trfase_N"/>
</dbReference>
<evidence type="ECO:0000259" key="2">
    <source>
        <dbReference type="PROSITE" id="PS50404"/>
    </source>
</evidence>